<dbReference type="GO" id="GO:0005886">
    <property type="term" value="C:plasma membrane"/>
    <property type="evidence" value="ECO:0007669"/>
    <property type="project" value="UniProtKB-SubCell"/>
</dbReference>
<dbReference type="GO" id="GO:0009306">
    <property type="term" value="P:protein secretion"/>
    <property type="evidence" value="ECO:0007669"/>
    <property type="project" value="InterPro"/>
</dbReference>
<dbReference type="FunFam" id="3.40.1690.10:FF:000001">
    <property type="entry name" value="Flagellar biosynthetic protein FlhB"/>
    <property type="match status" value="1"/>
</dbReference>
<dbReference type="RefSeq" id="WP_062559004.1">
    <property type="nucleotide sequence ID" value="NZ_CP013341.1"/>
</dbReference>
<organism evidence="15 16">
    <name type="scientific">Nitrosomonas ureae</name>
    <dbReference type="NCBI Taxonomy" id="44577"/>
    <lineage>
        <taxon>Bacteria</taxon>
        <taxon>Pseudomonadati</taxon>
        <taxon>Pseudomonadota</taxon>
        <taxon>Betaproteobacteria</taxon>
        <taxon>Nitrosomonadales</taxon>
        <taxon>Nitrosomonadaceae</taxon>
        <taxon>Nitrosomonas</taxon>
    </lineage>
</organism>
<dbReference type="Gene3D" id="3.40.1690.10">
    <property type="entry name" value="secretion proteins EscU"/>
    <property type="match status" value="1"/>
</dbReference>
<keyword evidence="15" id="KW-0966">Cell projection</keyword>
<feature type="compositionally biased region" description="Basic and acidic residues" evidence="14">
    <location>
        <begin position="7"/>
        <end position="22"/>
    </location>
</feature>
<evidence type="ECO:0000256" key="7">
    <source>
        <dbReference type="ARBA" id="ARBA00022795"/>
    </source>
</evidence>
<keyword evidence="5 13" id="KW-1003">Cell membrane</keyword>
<gene>
    <name evidence="13" type="primary">flhB</name>
    <name evidence="15" type="ORF">SAMN05216406_12036</name>
</gene>
<evidence type="ECO:0000313" key="15">
    <source>
        <dbReference type="EMBL" id="SDU05416.1"/>
    </source>
</evidence>
<protein>
    <recommendedName>
        <fullName evidence="3 13">Flagellar biosynthetic protein FlhB</fullName>
    </recommendedName>
</protein>
<dbReference type="AlphaFoldDB" id="A0A1H2FDE2"/>
<feature type="transmembrane region" description="Helical" evidence="13">
    <location>
        <begin position="96"/>
        <end position="122"/>
    </location>
</feature>
<evidence type="ECO:0000256" key="9">
    <source>
        <dbReference type="ARBA" id="ARBA00022989"/>
    </source>
</evidence>
<reference evidence="16" key="1">
    <citation type="submission" date="2016-10" db="EMBL/GenBank/DDBJ databases">
        <authorList>
            <person name="Varghese N."/>
            <person name="Submissions S."/>
        </authorList>
    </citation>
    <scope>NUCLEOTIDE SEQUENCE [LARGE SCALE GENOMIC DNA]</scope>
    <source>
        <strain evidence="16">Nm10</strain>
    </source>
</reference>
<evidence type="ECO:0000313" key="16">
    <source>
        <dbReference type="Proteomes" id="UP000182882"/>
    </source>
</evidence>
<dbReference type="Proteomes" id="UP000182882">
    <property type="component" value="Unassembled WGS sequence"/>
</dbReference>
<keyword evidence="16" id="KW-1185">Reference proteome</keyword>
<name>A0A1H2FDE2_9PROT</name>
<keyword evidence="15" id="KW-0282">Flagellum</keyword>
<dbReference type="SUPFAM" id="SSF160544">
    <property type="entry name" value="EscU C-terminal domain-like"/>
    <property type="match status" value="1"/>
</dbReference>
<comment type="subcellular location">
    <subcellularLocation>
        <location evidence="1">Cell membrane</location>
        <topology evidence="1">Multi-pass membrane protein</topology>
    </subcellularLocation>
</comment>
<dbReference type="InterPro" id="IPR029025">
    <property type="entry name" value="T3SS_substrate_exporter_C"/>
</dbReference>
<dbReference type="PANTHER" id="PTHR30531">
    <property type="entry name" value="FLAGELLAR BIOSYNTHETIC PROTEIN FLHB"/>
    <property type="match status" value="1"/>
</dbReference>
<evidence type="ECO:0000256" key="11">
    <source>
        <dbReference type="ARBA" id="ARBA00023225"/>
    </source>
</evidence>
<comment type="function">
    <text evidence="12 13">Required for formation of the rod structure in the basal body of the flagellar apparatus. Together with FliI and FliH, may constitute the export apparatus of flagellin.</text>
</comment>
<evidence type="ECO:0000256" key="12">
    <source>
        <dbReference type="ARBA" id="ARBA00025078"/>
    </source>
</evidence>
<dbReference type="InterPro" id="IPR006136">
    <property type="entry name" value="FlhB"/>
</dbReference>
<evidence type="ECO:0000256" key="4">
    <source>
        <dbReference type="ARBA" id="ARBA00022448"/>
    </source>
</evidence>
<dbReference type="GO" id="GO:0044780">
    <property type="term" value="P:bacterial-type flagellum assembly"/>
    <property type="evidence" value="ECO:0007669"/>
    <property type="project" value="InterPro"/>
</dbReference>
<keyword evidence="15" id="KW-0969">Cilium</keyword>
<evidence type="ECO:0000256" key="10">
    <source>
        <dbReference type="ARBA" id="ARBA00023136"/>
    </source>
</evidence>
<comment type="similarity">
    <text evidence="2 13">Belongs to the type III secretion exporter family.</text>
</comment>
<feature type="region of interest" description="Disordered" evidence="14">
    <location>
        <begin position="1"/>
        <end position="22"/>
    </location>
</feature>
<keyword evidence="10 13" id="KW-0472">Membrane</keyword>
<evidence type="ECO:0000256" key="13">
    <source>
        <dbReference type="RuleBase" id="RU364091"/>
    </source>
</evidence>
<dbReference type="InterPro" id="IPR006135">
    <property type="entry name" value="T3SS_substrate_exporter"/>
</dbReference>
<evidence type="ECO:0000256" key="14">
    <source>
        <dbReference type="SAM" id="MobiDB-lite"/>
    </source>
</evidence>
<dbReference type="KEGG" id="nur:ATY38_08945"/>
<evidence type="ECO:0000256" key="6">
    <source>
        <dbReference type="ARBA" id="ARBA00022692"/>
    </source>
</evidence>
<dbReference type="Pfam" id="PF01312">
    <property type="entry name" value="Bac_export_2"/>
    <property type="match status" value="1"/>
</dbReference>
<keyword evidence="8 13" id="KW-0653">Protein transport</keyword>
<feature type="transmembrane region" description="Helical" evidence="13">
    <location>
        <begin position="189"/>
        <end position="211"/>
    </location>
</feature>
<proteinExistence type="inferred from homology"/>
<dbReference type="PANTHER" id="PTHR30531:SF12">
    <property type="entry name" value="FLAGELLAR BIOSYNTHETIC PROTEIN FLHB"/>
    <property type="match status" value="1"/>
</dbReference>
<keyword evidence="11 13" id="KW-1006">Bacterial flagellum protein export</keyword>
<keyword evidence="6 13" id="KW-0812">Transmembrane</keyword>
<dbReference type="NCBIfam" id="TIGR00328">
    <property type="entry name" value="flhB"/>
    <property type="match status" value="1"/>
</dbReference>
<dbReference type="EMBL" id="FNLN01000020">
    <property type="protein sequence ID" value="SDU05416.1"/>
    <property type="molecule type" value="Genomic_DNA"/>
</dbReference>
<accession>A0A1H2FDE2</accession>
<evidence type="ECO:0000256" key="5">
    <source>
        <dbReference type="ARBA" id="ARBA00022475"/>
    </source>
</evidence>
<dbReference type="PRINTS" id="PR00950">
    <property type="entry name" value="TYPE3IMSPROT"/>
</dbReference>
<feature type="transmembrane region" description="Helical" evidence="13">
    <location>
        <begin position="143"/>
        <end position="165"/>
    </location>
</feature>
<dbReference type="Gene3D" id="6.10.250.2080">
    <property type="match status" value="1"/>
</dbReference>
<evidence type="ECO:0000256" key="2">
    <source>
        <dbReference type="ARBA" id="ARBA00010690"/>
    </source>
</evidence>
<evidence type="ECO:0000256" key="1">
    <source>
        <dbReference type="ARBA" id="ARBA00004651"/>
    </source>
</evidence>
<keyword evidence="7 13" id="KW-1005">Bacterial flagellum biogenesis</keyword>
<feature type="transmembrane region" description="Helical" evidence="13">
    <location>
        <begin position="36"/>
        <end position="54"/>
    </location>
</feature>
<keyword evidence="9 13" id="KW-1133">Transmembrane helix</keyword>
<keyword evidence="4 13" id="KW-0813">Transport</keyword>
<sequence length="379" mass="42802">MSEESDLERTEEATPRRLEKAREEGQVVRSQELTSFTLLMAAAVGILMLGSALMEKLVKIMQSGMQLDRELAFRSELMINRFYEFAIEGLISIGPLLFLLLIVAFFAPMLLSGWLVSAKAVIPDFKRIDPIKGFVRIFSMRSLIELIKAILKTILIGGVAALVIWHNKDSVMALLTVSIDLGISRTGDFLAMSFLLIISAMIIIVAVDVPFQIWEHAKQLRMTQEEVRKEYKESEGDPYVKARIRNLQREAARRRMMSEIPKADVIVTNPTHYAVALRYQSNMRAPKVVAKGVHLLAARIREIATEHRIPILEAPPLARALYHHTELESEIPEKLYTAVAEVLAYVFQLRRYNEYGGAEPRPPVDVPVPDELDQAKLAV</sequence>
<evidence type="ECO:0000256" key="8">
    <source>
        <dbReference type="ARBA" id="ARBA00022927"/>
    </source>
</evidence>
<evidence type="ECO:0000256" key="3">
    <source>
        <dbReference type="ARBA" id="ARBA00021622"/>
    </source>
</evidence>